<organism evidence="2 3">
    <name type="scientific">Setaria italica</name>
    <name type="common">Foxtail millet</name>
    <name type="synonym">Panicum italicum</name>
    <dbReference type="NCBI Taxonomy" id="4555"/>
    <lineage>
        <taxon>Eukaryota</taxon>
        <taxon>Viridiplantae</taxon>
        <taxon>Streptophyta</taxon>
        <taxon>Embryophyta</taxon>
        <taxon>Tracheophyta</taxon>
        <taxon>Spermatophyta</taxon>
        <taxon>Magnoliopsida</taxon>
        <taxon>Liliopsida</taxon>
        <taxon>Poales</taxon>
        <taxon>Poaceae</taxon>
        <taxon>PACMAD clade</taxon>
        <taxon>Panicoideae</taxon>
        <taxon>Panicodae</taxon>
        <taxon>Paniceae</taxon>
        <taxon>Cenchrinae</taxon>
        <taxon>Setaria</taxon>
    </lineage>
</organism>
<dbReference type="Proteomes" id="UP000004995">
    <property type="component" value="Unassembled WGS sequence"/>
</dbReference>
<dbReference type="Gramene" id="KQL15219">
    <property type="protein sequence ID" value="KQL15219"/>
    <property type="gene ID" value="SETIT_0243872mg"/>
</dbReference>
<dbReference type="InterPro" id="IPR044824">
    <property type="entry name" value="MAIN-like"/>
</dbReference>
<dbReference type="InParanoid" id="A0A0Q3VDP5"/>
<reference evidence="3" key="1">
    <citation type="journal article" date="2012" name="Nat. Biotechnol.">
        <title>Reference genome sequence of the model plant Setaria.</title>
        <authorList>
            <person name="Bennetzen J.L."/>
            <person name="Schmutz J."/>
            <person name="Wang H."/>
            <person name="Percifield R."/>
            <person name="Hawkins J."/>
            <person name="Pontaroli A.C."/>
            <person name="Estep M."/>
            <person name="Feng L."/>
            <person name="Vaughn J.N."/>
            <person name="Grimwood J."/>
            <person name="Jenkins J."/>
            <person name="Barry K."/>
            <person name="Lindquist E."/>
            <person name="Hellsten U."/>
            <person name="Deshpande S."/>
            <person name="Wang X."/>
            <person name="Wu X."/>
            <person name="Mitros T."/>
            <person name="Triplett J."/>
            <person name="Yang X."/>
            <person name="Ye C.Y."/>
            <person name="Mauro-Herrera M."/>
            <person name="Wang L."/>
            <person name="Li P."/>
            <person name="Sharma M."/>
            <person name="Sharma R."/>
            <person name="Ronald P.C."/>
            <person name="Panaud O."/>
            <person name="Kellogg E.A."/>
            <person name="Brutnell T.P."/>
            <person name="Doust A.N."/>
            <person name="Tuskan G.A."/>
            <person name="Rokhsar D."/>
            <person name="Devos K.M."/>
        </authorList>
    </citation>
    <scope>NUCLEOTIDE SEQUENCE [LARGE SCALE GENOMIC DNA]</scope>
    <source>
        <strain evidence="3">cv. Yugu1</strain>
    </source>
</reference>
<accession>A0A0Q3VDP5</accession>
<dbReference type="PANTHER" id="PTHR46033:SF82">
    <property type="entry name" value="AMINOTRANSFERASE-LIKE PLANT MOBILE DOMAIN-CONTAINING PROTEIN"/>
    <property type="match status" value="1"/>
</dbReference>
<dbReference type="EMBL" id="AGNK02001670">
    <property type="status" value="NOT_ANNOTATED_CDS"/>
    <property type="molecule type" value="Genomic_DNA"/>
</dbReference>
<name>A0A0Q3VDP5_SETIT</name>
<dbReference type="AlphaFoldDB" id="A0A0Q3VDP5"/>
<evidence type="ECO:0000313" key="3">
    <source>
        <dbReference type="Proteomes" id="UP000004995"/>
    </source>
</evidence>
<evidence type="ECO:0000313" key="2">
    <source>
        <dbReference type="EnsemblPlants" id="KQL15219"/>
    </source>
</evidence>
<dbReference type="PANTHER" id="PTHR46033">
    <property type="entry name" value="PROTEIN MAIN-LIKE 2"/>
    <property type="match status" value="1"/>
</dbReference>
<reference evidence="2" key="2">
    <citation type="submission" date="2018-08" db="UniProtKB">
        <authorList>
            <consortium name="EnsemblPlants"/>
        </authorList>
    </citation>
    <scope>IDENTIFICATION</scope>
    <source>
        <strain evidence="2">Yugu1</strain>
    </source>
</reference>
<evidence type="ECO:0000259" key="1">
    <source>
        <dbReference type="Pfam" id="PF10536"/>
    </source>
</evidence>
<dbReference type="Pfam" id="PF10536">
    <property type="entry name" value="PMD"/>
    <property type="match status" value="1"/>
</dbReference>
<dbReference type="InterPro" id="IPR019557">
    <property type="entry name" value="AminoTfrase-like_pln_mobile"/>
</dbReference>
<sequence length="249" mass="28761">HPETHMFHLPCREITVTMQDVAMILSLPLEGLPVIGIIQSDTKRDMVELHIGIRPLEPKEGNKEKKTSDDNICGYSWGSAVLAWMHRQLCDTCRHTAKDANLGGCAYLLQIWIWVCISVGRPCRLRIELSKIVFSPMCYRDRELWRSTVPLIIYYVVEMHLPHRVMHQFGRAQHCPPMVYSTSQALHKCDPMDGPHWRAGPHKKYLRWYYGATRTRIKQAWTIVPIENPPSNDSDDIADEYDTMTHLGT</sequence>
<keyword evidence="3" id="KW-1185">Reference proteome</keyword>
<proteinExistence type="predicted"/>
<dbReference type="EnsemblPlants" id="KQL15219">
    <property type="protein sequence ID" value="KQL15219"/>
    <property type="gene ID" value="SETIT_0243872mg"/>
</dbReference>
<protein>
    <recommendedName>
        <fullName evidence="1">Aminotransferase-like plant mobile domain-containing protein</fullName>
    </recommendedName>
</protein>
<dbReference type="GO" id="GO:0010073">
    <property type="term" value="P:meristem maintenance"/>
    <property type="evidence" value="ECO:0007669"/>
    <property type="project" value="InterPro"/>
</dbReference>
<feature type="domain" description="Aminotransferase-like plant mobile" evidence="1">
    <location>
        <begin position="2"/>
        <end position="61"/>
    </location>
</feature>